<dbReference type="InterPro" id="IPR011333">
    <property type="entry name" value="SKP1/BTB/POZ_sf"/>
</dbReference>
<dbReference type="RefSeq" id="XP_035693503.1">
    <property type="nucleotide sequence ID" value="XM_035837610.1"/>
</dbReference>
<keyword evidence="1" id="KW-0880">Kelch repeat</keyword>
<feature type="domain" description="BTB" evidence="3">
    <location>
        <begin position="58"/>
        <end position="125"/>
    </location>
</feature>
<dbReference type="AlphaFoldDB" id="A0A9J7M3W0"/>
<gene>
    <name evidence="5" type="primary">LOC118427703</name>
</gene>
<dbReference type="PANTHER" id="PTHR24412:SF272">
    <property type="entry name" value="KELCH-LIKE PROTEIN DIABLO"/>
    <property type="match status" value="1"/>
</dbReference>
<evidence type="ECO:0000256" key="1">
    <source>
        <dbReference type="ARBA" id="ARBA00022441"/>
    </source>
</evidence>
<evidence type="ECO:0000256" key="2">
    <source>
        <dbReference type="ARBA" id="ARBA00022737"/>
    </source>
</evidence>
<dbReference type="InterPro" id="IPR000210">
    <property type="entry name" value="BTB/POZ_dom"/>
</dbReference>
<dbReference type="GO" id="GO:0043161">
    <property type="term" value="P:proteasome-mediated ubiquitin-dependent protein catabolic process"/>
    <property type="evidence" value="ECO:0000318"/>
    <property type="project" value="GO_Central"/>
</dbReference>
<dbReference type="SMART" id="SM00875">
    <property type="entry name" value="BACK"/>
    <property type="match status" value="1"/>
</dbReference>
<dbReference type="Gene3D" id="1.25.40.420">
    <property type="match status" value="1"/>
</dbReference>
<keyword evidence="2" id="KW-0677">Repeat</keyword>
<dbReference type="Gene3D" id="2.120.10.80">
    <property type="entry name" value="Kelch-type beta propeller"/>
    <property type="match status" value="1"/>
</dbReference>
<reference evidence="5" key="2">
    <citation type="submission" date="2025-08" db="UniProtKB">
        <authorList>
            <consortium name="RefSeq"/>
        </authorList>
    </citation>
    <scope>IDENTIFICATION</scope>
    <source>
        <strain evidence="5">S238N-H82</strain>
        <tissue evidence="5">Testes</tissue>
    </source>
</reference>
<dbReference type="OMA" id="NDCYDPV"/>
<dbReference type="GeneID" id="118427703"/>
<dbReference type="SMART" id="SM00612">
    <property type="entry name" value="Kelch"/>
    <property type="match status" value="4"/>
</dbReference>
<dbReference type="InterPro" id="IPR015915">
    <property type="entry name" value="Kelch-typ_b-propeller"/>
</dbReference>
<dbReference type="InterPro" id="IPR006652">
    <property type="entry name" value="Kelch_1"/>
</dbReference>
<reference evidence="4" key="1">
    <citation type="journal article" date="2020" name="Nat. Ecol. Evol.">
        <title>Deeply conserved synteny resolves early events in vertebrate evolution.</title>
        <authorList>
            <person name="Simakov O."/>
            <person name="Marletaz F."/>
            <person name="Yue J.X."/>
            <person name="O'Connell B."/>
            <person name="Jenkins J."/>
            <person name="Brandt A."/>
            <person name="Calef R."/>
            <person name="Tung C.H."/>
            <person name="Huang T.K."/>
            <person name="Schmutz J."/>
            <person name="Satoh N."/>
            <person name="Yu J.K."/>
            <person name="Putnam N.H."/>
            <person name="Green R.E."/>
            <person name="Rokhsar D.S."/>
        </authorList>
    </citation>
    <scope>NUCLEOTIDE SEQUENCE [LARGE SCALE GENOMIC DNA]</scope>
    <source>
        <strain evidence="4">S238N-H82</strain>
    </source>
</reference>
<dbReference type="Pfam" id="PF07707">
    <property type="entry name" value="BACK"/>
    <property type="match status" value="1"/>
</dbReference>
<dbReference type="FunFam" id="1.25.40.420:FF:000001">
    <property type="entry name" value="Kelch-like family member 12"/>
    <property type="match status" value="1"/>
</dbReference>
<dbReference type="Pfam" id="PF00651">
    <property type="entry name" value="BTB"/>
    <property type="match status" value="1"/>
</dbReference>
<name>A0A9J7M3W0_BRAFL</name>
<dbReference type="PROSITE" id="PS50097">
    <property type="entry name" value="BTB"/>
    <property type="match status" value="1"/>
</dbReference>
<dbReference type="GO" id="GO:0031463">
    <property type="term" value="C:Cul3-RING ubiquitin ligase complex"/>
    <property type="evidence" value="ECO:0000318"/>
    <property type="project" value="GO_Central"/>
</dbReference>
<dbReference type="GO" id="GO:0005737">
    <property type="term" value="C:cytoplasm"/>
    <property type="evidence" value="ECO:0000318"/>
    <property type="project" value="GO_Central"/>
</dbReference>
<dbReference type="Gene3D" id="3.30.710.10">
    <property type="entry name" value="Potassium Channel Kv1.1, Chain A"/>
    <property type="match status" value="1"/>
</dbReference>
<dbReference type="SMART" id="SM00225">
    <property type="entry name" value="BTB"/>
    <property type="match status" value="1"/>
</dbReference>
<evidence type="ECO:0000313" key="4">
    <source>
        <dbReference type="Proteomes" id="UP000001554"/>
    </source>
</evidence>
<organism evidence="4 5">
    <name type="scientific">Branchiostoma floridae</name>
    <name type="common">Florida lancelet</name>
    <name type="synonym">Amphioxus</name>
    <dbReference type="NCBI Taxonomy" id="7739"/>
    <lineage>
        <taxon>Eukaryota</taxon>
        <taxon>Metazoa</taxon>
        <taxon>Chordata</taxon>
        <taxon>Cephalochordata</taxon>
        <taxon>Leptocardii</taxon>
        <taxon>Amphioxiformes</taxon>
        <taxon>Branchiostomatidae</taxon>
        <taxon>Branchiostoma</taxon>
    </lineage>
</organism>
<accession>A0A9J7M3W0</accession>
<protein>
    <submittedName>
        <fullName evidence="5">Kelch-like protein 24</fullName>
    </submittedName>
</protein>
<dbReference type="SUPFAM" id="SSF117281">
    <property type="entry name" value="Kelch motif"/>
    <property type="match status" value="1"/>
</dbReference>
<dbReference type="InterPro" id="IPR011705">
    <property type="entry name" value="BACK"/>
</dbReference>
<dbReference type="PIRSF" id="PIRSF037037">
    <property type="entry name" value="Kelch-like_protein_gigaxonin"/>
    <property type="match status" value="1"/>
</dbReference>
<dbReference type="PANTHER" id="PTHR24412">
    <property type="entry name" value="KELCH PROTEIN"/>
    <property type="match status" value="1"/>
</dbReference>
<dbReference type="KEGG" id="bfo:118427703"/>
<dbReference type="GO" id="GO:1990756">
    <property type="term" value="F:ubiquitin-like ligase-substrate adaptor activity"/>
    <property type="evidence" value="ECO:0000318"/>
    <property type="project" value="GO_Central"/>
</dbReference>
<proteinExistence type="predicted"/>
<keyword evidence="4" id="KW-1185">Reference proteome</keyword>
<dbReference type="Proteomes" id="UP000001554">
    <property type="component" value="Chromosome 1"/>
</dbReference>
<sequence length="588" mass="65524">MWRKATSIDLLPFCFAGSRCSIMAGVQGSRASFDFCHNPHAGSLLQGLQELRSDNKLLDVTLCVSGKEIPCHRNVLAACSEYFCAMFCNGHRETKEYKVTINEVDSNALQLLVDYAYTSKVTITEHNAVELLEGANFFQIQPVRDACVTFISNNLSAENCLQMMHIGNILSCPDLEKKARLCILKEFAAVSKTPEFFSLTKELLITFISSDDLNASEETVYTAVMAWINHDARGRNQEMKELMELVRFPFMDKMYFLENVESNNTVRKTCHDTVLETRKYQLFPGEVQSPRTRPRRATGLKEAVVIIGGLEKNGDERPVYSHSITMTDSMEPTSSSWVPMTRIDHKTCSSCVTVLGTSDILVSLDKEVWLYQPELNSWSQLAEMNSDRYFHGLAVLQGKVYAIGGKLYKSKMLPALSSVEVYDRRHHKWTEGIPLARPMIGHAIAVLDGNIYVMGGIDSEKKQTSTVYRFSPGDSQWQPQRNMPEAAEGIITAVVLNDSIYVAEVQSCIFCFKPDDDGGLWSNVVSGVPPCCGMTVFGEKLFICGGLVNDITSKEVLCLDPESQSLIHVGTMSKGLYLPGCVTILKSC</sequence>
<dbReference type="InterPro" id="IPR017096">
    <property type="entry name" value="BTB-kelch_protein"/>
</dbReference>
<evidence type="ECO:0000313" key="5">
    <source>
        <dbReference type="RefSeq" id="XP_035693503.1"/>
    </source>
</evidence>
<dbReference type="Pfam" id="PF24681">
    <property type="entry name" value="Kelch_KLHDC2_KLHL20_DRC7"/>
    <property type="match status" value="1"/>
</dbReference>
<evidence type="ECO:0000259" key="3">
    <source>
        <dbReference type="PROSITE" id="PS50097"/>
    </source>
</evidence>
<dbReference type="SUPFAM" id="SSF54695">
    <property type="entry name" value="POZ domain"/>
    <property type="match status" value="1"/>
</dbReference>
<dbReference type="OrthoDB" id="45365at2759"/>